<evidence type="ECO:0000256" key="2">
    <source>
        <dbReference type="SAM" id="Phobius"/>
    </source>
</evidence>
<name>A0ABN9PMK7_9DINO</name>
<feature type="region of interest" description="Disordered" evidence="1">
    <location>
        <begin position="465"/>
        <end position="493"/>
    </location>
</feature>
<comment type="caution">
    <text evidence="3">The sequence shown here is derived from an EMBL/GenBank/DDBJ whole genome shotgun (WGS) entry which is preliminary data.</text>
</comment>
<gene>
    <name evidence="3" type="ORF">PCOR1329_LOCUS3193</name>
</gene>
<reference evidence="3" key="1">
    <citation type="submission" date="2023-10" db="EMBL/GenBank/DDBJ databases">
        <authorList>
            <person name="Chen Y."/>
            <person name="Shah S."/>
            <person name="Dougan E. K."/>
            <person name="Thang M."/>
            <person name="Chan C."/>
        </authorList>
    </citation>
    <scope>NUCLEOTIDE SEQUENCE [LARGE SCALE GENOMIC DNA]</scope>
</reference>
<feature type="transmembrane region" description="Helical" evidence="2">
    <location>
        <begin position="325"/>
        <end position="345"/>
    </location>
</feature>
<evidence type="ECO:0000313" key="4">
    <source>
        <dbReference type="Proteomes" id="UP001189429"/>
    </source>
</evidence>
<evidence type="ECO:0000313" key="3">
    <source>
        <dbReference type="EMBL" id="CAK0792693.1"/>
    </source>
</evidence>
<keyword evidence="2" id="KW-0472">Membrane</keyword>
<feature type="transmembrane region" description="Helical" evidence="2">
    <location>
        <begin position="177"/>
        <end position="196"/>
    </location>
</feature>
<dbReference type="Proteomes" id="UP001189429">
    <property type="component" value="Unassembled WGS sequence"/>
</dbReference>
<keyword evidence="2" id="KW-1133">Transmembrane helix</keyword>
<accession>A0ABN9PMK7</accession>
<protein>
    <submittedName>
        <fullName evidence="3">Uncharacterized protein</fullName>
    </submittedName>
</protein>
<sequence>MEEVSQKQGSISYQQFRDYVCKQNQSDVVELTHHRSIFAAGSGSDLDDDDLGAAQHYRSGHIQSLVADLDNELMTMGSSEASSTENDSAFPLFHAWLDQIMEDSGEGADFGHGLTYADQRIESLYIGHNMETTSSHMCMLMTASFCYSVWNMCQSGFRWDPTIVVWDNKVRIAYNLAWMFLAVFSVCVFLVCWRWTRMEKRLQAMKPSVRNEDARDREAVRLERRLCACFCLVPWVGFLFAQRFRVATLFGEDDPDDIFSSRNSDYDLIITIIALLMFISTRTRIRWCCCCLMAASSCLSYCVTALLLGFAESCKDGSSQRGDPAWPGVVLVVVCILNLCGHYSVEYQRRVVFLSFYASYEVLRESFEEDHTAGESFQQVSKEPVKTSVAQINRSLSLVKKLSNSSDLFSKPMRNALKTMVEALQNSKQEVVQADVLKIVDVMEILDKVNVWGKTRDQLLTQFDSLPTKLQSPEDGGPSSSSRTAPFSGGLLASPAEAHPEAWGWDTISRLPGQGFAPQLEQADLAARPGRGSMTDRPARPLLVAAEQTLLPAVADMVESADDARQLAQKLLAGLQRCYDRAPRGAESRAALALHAGHWLCRRLGVWRQLEPFERVAFAVAAAGLHTGAGGTGGRGGALGVGDPLLRVAASLARTLSALDESGLVEAATGVAGQAASASMSSSRNSVDRSAGDLRHLVRQLLARQQPRVVLADVRRVHCSLQSDLLLWSDEAQRTATMALVLAAGDLAFLALPRALHLPWVALMRHEVSGELDVTACLRGLGEALALPVFRTPDAGRPGLRRYRRRHAVPRGELQGAEVQAPGLEGAGRRAAEAHGGGRAARQRPVRLLALEPAA</sequence>
<keyword evidence="4" id="KW-1185">Reference proteome</keyword>
<organism evidence="3 4">
    <name type="scientific">Prorocentrum cordatum</name>
    <dbReference type="NCBI Taxonomy" id="2364126"/>
    <lineage>
        <taxon>Eukaryota</taxon>
        <taxon>Sar</taxon>
        <taxon>Alveolata</taxon>
        <taxon>Dinophyceae</taxon>
        <taxon>Prorocentrales</taxon>
        <taxon>Prorocentraceae</taxon>
        <taxon>Prorocentrum</taxon>
    </lineage>
</organism>
<feature type="transmembrane region" description="Helical" evidence="2">
    <location>
        <begin position="264"/>
        <end position="280"/>
    </location>
</feature>
<dbReference type="EMBL" id="CAUYUJ010000814">
    <property type="protein sequence ID" value="CAK0792693.1"/>
    <property type="molecule type" value="Genomic_DNA"/>
</dbReference>
<feature type="transmembrane region" description="Helical" evidence="2">
    <location>
        <begin position="225"/>
        <end position="244"/>
    </location>
</feature>
<feature type="region of interest" description="Disordered" evidence="1">
    <location>
        <begin position="811"/>
        <end position="845"/>
    </location>
</feature>
<keyword evidence="2" id="KW-0812">Transmembrane</keyword>
<feature type="transmembrane region" description="Helical" evidence="2">
    <location>
        <begin position="287"/>
        <end position="310"/>
    </location>
</feature>
<evidence type="ECO:0000256" key="1">
    <source>
        <dbReference type="SAM" id="MobiDB-lite"/>
    </source>
</evidence>
<proteinExistence type="predicted"/>